<evidence type="ECO:0000313" key="2">
    <source>
        <dbReference type="Proteomes" id="UP000192319"/>
    </source>
</evidence>
<comment type="caution">
    <text evidence="1">The sequence shown here is derived from an EMBL/GenBank/DDBJ whole genome shotgun (WGS) entry which is preliminary data.</text>
</comment>
<keyword evidence="2" id="KW-1185">Reference proteome</keyword>
<name>A0ABX3R152_9MYCO</name>
<proteinExistence type="predicted"/>
<protein>
    <submittedName>
        <fullName evidence="1">Uncharacterized protein</fullName>
    </submittedName>
</protein>
<evidence type="ECO:0000313" key="1">
    <source>
        <dbReference type="EMBL" id="OQZ87685.1"/>
    </source>
</evidence>
<dbReference type="EMBL" id="MVHD01000128">
    <property type="protein sequence ID" value="OQZ87685.1"/>
    <property type="molecule type" value="Genomic_DNA"/>
</dbReference>
<gene>
    <name evidence="1" type="ORF">BST11_26815</name>
</gene>
<organism evidence="1 2">
    <name type="scientific">Mycobacterium alsense</name>
    <dbReference type="NCBI Taxonomy" id="324058"/>
    <lineage>
        <taxon>Bacteria</taxon>
        <taxon>Bacillati</taxon>
        <taxon>Actinomycetota</taxon>
        <taxon>Actinomycetes</taxon>
        <taxon>Mycobacteriales</taxon>
        <taxon>Mycobacteriaceae</taxon>
        <taxon>Mycobacterium</taxon>
    </lineage>
</organism>
<dbReference type="Proteomes" id="UP000192319">
    <property type="component" value="Unassembled WGS sequence"/>
</dbReference>
<sequence>MSKSLRGGAMFSWGSSALVAEKTFGIMPAVEGSFGFVAMIGTANSSVTADDPPTVTWYDDTPLTLLGSVTLNGRDTLLYGGVPGTTGFMGFQCAPGTAFSGTICAFPTEGVSNLAGPLQTATGADDATIDLTGGANFTTFVMAFSISGPDLPAIFDVEPNVTLVAGGMPSIQTQRMGGDA</sequence>
<reference evidence="1 2" key="1">
    <citation type="submission" date="2017-02" db="EMBL/GenBank/DDBJ databases">
        <title>The new phylogeny of genus Mycobacterium.</title>
        <authorList>
            <person name="Tortoli E."/>
            <person name="Trovato A."/>
            <person name="Cirillo D.M."/>
        </authorList>
    </citation>
    <scope>NUCLEOTIDE SEQUENCE [LARGE SCALE GENOMIC DNA]</scope>
    <source>
        <strain evidence="1 2">DSM 45230</strain>
    </source>
</reference>
<feature type="non-terminal residue" evidence="1">
    <location>
        <position position="180"/>
    </location>
</feature>
<accession>A0ABX3R152</accession>
<dbReference type="RefSeq" id="WP_142276617.1">
    <property type="nucleotide sequence ID" value="NZ_MVHD01000128.1"/>
</dbReference>